<protein>
    <recommendedName>
        <fullName evidence="1">Reverse transcriptase domain-containing protein</fullName>
    </recommendedName>
</protein>
<feature type="domain" description="Reverse transcriptase" evidence="1">
    <location>
        <begin position="210"/>
        <end position="404"/>
    </location>
</feature>
<sequence>MRSRNHTIQWDSVDAELWLLYVNPSSTSITNTTPAKAGKCFDFNYKGLCSKPICNYQHLCMKCSKSHPMMNCRVQTSNRHDPKTFRQEYKHTPTTQYAGHQYAGHQYAGHQYAAPKLQVKATAGVNQTRIQKLWDMAPTPINTSVLETMLQYYPDKQIAQELILGFKNGFSIHFTGIRSPIIAKNMKSATAHAEQLAVKIYQEVELGRISGPFLEKPISNLRCSPIGLIPKKQGGWRMICNLSAPFGKSVNDDIDPKLCSVQYSSFDSAIEMIQKLGTSALLGKKDIASAFRLLPIRPEDFCLLGFQFQGKFFIDKCLPFGCSIACATFEKFSTALHWLIEQHSSLDSIVHYIDDFLFAGPAKSENCKELMATFDIICDRLGVPISQDKTEGPSTKLTFLGLGIDTDTQTIYVPADKVQNLQTLLLATLQSKKITSKEMQALAGSLAFICKALPAGRAFCRRFYDSLSSASKPFHRIRITRELKEDIEIWLTFLENYNASTPFPDPLWVPNNALCLASDSAGSFGCGVIFKNLWAYMSWPEEWSSDIRRDLTYLELVPVALAIHIWGESLQSSKIVMQVDNLAVLHILNNKTSKSTRVMSLLRLLLQKLLQFNIQLHCMHVPGYTNVIADAISRFQWDTFRRVAPHADFYPCQIPSKFWPSLSLL</sequence>
<evidence type="ECO:0000313" key="3">
    <source>
        <dbReference type="Proteomes" id="UP001186944"/>
    </source>
</evidence>
<comment type="caution">
    <text evidence="2">The sequence shown here is derived from an EMBL/GenBank/DDBJ whole genome shotgun (WGS) entry which is preliminary data.</text>
</comment>
<evidence type="ECO:0000313" key="2">
    <source>
        <dbReference type="EMBL" id="KAK3109181.1"/>
    </source>
</evidence>
<name>A0AA89CE89_PINIB</name>
<organism evidence="2 3">
    <name type="scientific">Pinctada imbricata</name>
    <name type="common">Atlantic pearl-oyster</name>
    <name type="synonym">Pinctada martensii</name>
    <dbReference type="NCBI Taxonomy" id="66713"/>
    <lineage>
        <taxon>Eukaryota</taxon>
        <taxon>Metazoa</taxon>
        <taxon>Spiralia</taxon>
        <taxon>Lophotrochozoa</taxon>
        <taxon>Mollusca</taxon>
        <taxon>Bivalvia</taxon>
        <taxon>Autobranchia</taxon>
        <taxon>Pteriomorphia</taxon>
        <taxon>Pterioida</taxon>
        <taxon>Pterioidea</taxon>
        <taxon>Pteriidae</taxon>
        <taxon>Pinctada</taxon>
    </lineage>
</organism>
<dbReference type="EMBL" id="VSWD01000001">
    <property type="protein sequence ID" value="KAK3109181.1"/>
    <property type="molecule type" value="Genomic_DNA"/>
</dbReference>
<proteinExistence type="predicted"/>
<dbReference type="Pfam" id="PF00078">
    <property type="entry name" value="RVT_1"/>
    <property type="match status" value="1"/>
</dbReference>
<dbReference type="InterPro" id="IPR043502">
    <property type="entry name" value="DNA/RNA_pol_sf"/>
</dbReference>
<reference evidence="2" key="1">
    <citation type="submission" date="2019-08" db="EMBL/GenBank/DDBJ databases">
        <title>The improved chromosome-level genome for the pearl oyster Pinctada fucata martensii using PacBio sequencing and Hi-C.</title>
        <authorList>
            <person name="Zheng Z."/>
        </authorList>
    </citation>
    <scope>NUCLEOTIDE SEQUENCE</scope>
    <source>
        <strain evidence="2">ZZ-2019</strain>
        <tissue evidence="2">Adductor muscle</tissue>
    </source>
</reference>
<dbReference type="PROSITE" id="PS50878">
    <property type="entry name" value="RT_POL"/>
    <property type="match status" value="1"/>
</dbReference>
<dbReference type="InterPro" id="IPR043128">
    <property type="entry name" value="Rev_trsase/Diguanyl_cyclase"/>
</dbReference>
<dbReference type="Gene3D" id="3.30.70.270">
    <property type="match status" value="1"/>
</dbReference>
<keyword evidence="3" id="KW-1185">Reference proteome</keyword>
<dbReference type="CDD" id="cd03714">
    <property type="entry name" value="RT_DIRS1"/>
    <property type="match status" value="1"/>
</dbReference>
<dbReference type="Proteomes" id="UP001186944">
    <property type="component" value="Unassembled WGS sequence"/>
</dbReference>
<dbReference type="SUPFAM" id="SSF56672">
    <property type="entry name" value="DNA/RNA polymerases"/>
    <property type="match status" value="1"/>
</dbReference>
<dbReference type="Gene3D" id="3.10.10.10">
    <property type="entry name" value="HIV Type 1 Reverse Transcriptase, subunit A, domain 1"/>
    <property type="match status" value="1"/>
</dbReference>
<evidence type="ECO:0000259" key="1">
    <source>
        <dbReference type="PROSITE" id="PS50878"/>
    </source>
</evidence>
<dbReference type="AlphaFoldDB" id="A0AA89CE89"/>
<gene>
    <name evidence="2" type="ORF">FSP39_024756</name>
</gene>
<dbReference type="InterPro" id="IPR000477">
    <property type="entry name" value="RT_dom"/>
</dbReference>
<dbReference type="InterPro" id="IPR052055">
    <property type="entry name" value="Hepadnavirus_pol/RT"/>
</dbReference>
<dbReference type="CDD" id="cd09275">
    <property type="entry name" value="RNase_HI_RT_DIRS1"/>
    <property type="match status" value="1"/>
</dbReference>
<dbReference type="PANTHER" id="PTHR33050">
    <property type="entry name" value="REVERSE TRANSCRIPTASE DOMAIN-CONTAINING PROTEIN"/>
    <property type="match status" value="1"/>
</dbReference>
<accession>A0AA89CE89</accession>
<dbReference type="PANTHER" id="PTHR33050:SF8">
    <property type="entry name" value="REVERSE TRANSCRIPTASE DOMAIN-CONTAINING PROTEIN"/>
    <property type="match status" value="1"/>
</dbReference>